<dbReference type="Proteomes" id="UP000189475">
    <property type="component" value="Unassembled WGS sequence"/>
</dbReference>
<dbReference type="RefSeq" id="WP_095532944.1">
    <property type="nucleotide sequence ID" value="NZ_AP024887.1"/>
</dbReference>
<dbReference type="PANTHER" id="PTHR43619:SF2">
    <property type="entry name" value="S-ADENOSYL-L-METHIONINE-DEPENDENT METHYLTRANSFERASES SUPERFAMILY PROTEIN"/>
    <property type="match status" value="1"/>
</dbReference>
<keyword evidence="4" id="KW-1185">Reference proteome</keyword>
<evidence type="ECO:0000313" key="3">
    <source>
        <dbReference type="EMBL" id="SJL85106.1"/>
    </source>
</evidence>
<protein>
    <submittedName>
        <fullName evidence="3">Leucine carboxyl methyltransferase</fullName>
    </submittedName>
</protein>
<dbReference type="EMBL" id="FUFT01000009">
    <property type="protein sequence ID" value="SJL85106.1"/>
    <property type="molecule type" value="Genomic_DNA"/>
</dbReference>
<dbReference type="GO" id="GO:0008168">
    <property type="term" value="F:methyltransferase activity"/>
    <property type="evidence" value="ECO:0007669"/>
    <property type="project" value="UniProtKB-KW"/>
</dbReference>
<proteinExistence type="predicted"/>
<dbReference type="AlphaFoldDB" id="A0A1R4B883"/>
<keyword evidence="2 3" id="KW-0808">Transferase</keyword>
<dbReference type="InterPro" id="IPR029063">
    <property type="entry name" value="SAM-dependent_MTases_sf"/>
</dbReference>
<keyword evidence="1 3" id="KW-0489">Methyltransferase</keyword>
<dbReference type="PIRSF" id="PIRSF028177">
    <property type="entry name" value="Polyketide_synth_Omtfrase_TcmP"/>
    <property type="match status" value="1"/>
</dbReference>
<sequence>MCSRLSEPNQTVNAIPAHLLQPLWFRSRESLSDNGVIYDPIAADVCQRCHLSMDCGRANLAQQQLLNATLTQQCDQRVRQFLERHPDGWIINLGAGLDTRFYRIDNGLCHWIEVDVSEHLLLRQKLFHRSERYQNMAGSVKDLSWLQNLPMSDSTPTLILCEYALLDCDNHAVSHVVKTLGRHFSAATACFVLAGDKTSTPLGKKLGTSLYAHGFADCQTAMLNCLPWLKKIAMTSPLDHPCPRWKWWQKGLGAWQRYKYRFTPVIVSMRW</sequence>
<evidence type="ECO:0000313" key="4">
    <source>
        <dbReference type="Proteomes" id="UP000189475"/>
    </source>
</evidence>
<organism evidence="3 4">
    <name type="scientific">Vibrio palustris</name>
    <dbReference type="NCBI Taxonomy" id="1918946"/>
    <lineage>
        <taxon>Bacteria</taxon>
        <taxon>Pseudomonadati</taxon>
        <taxon>Pseudomonadota</taxon>
        <taxon>Gammaproteobacteria</taxon>
        <taxon>Vibrionales</taxon>
        <taxon>Vibrionaceae</taxon>
        <taxon>Vibrio</taxon>
    </lineage>
</organism>
<dbReference type="InterPro" id="IPR007213">
    <property type="entry name" value="Ppm1/Ppm2/Tcmp"/>
</dbReference>
<dbReference type="Pfam" id="PF04072">
    <property type="entry name" value="LCM"/>
    <property type="match status" value="1"/>
</dbReference>
<dbReference type="STRING" id="1918946.VPAL9027_03129"/>
<dbReference type="SUPFAM" id="SSF53335">
    <property type="entry name" value="S-adenosyl-L-methionine-dependent methyltransferases"/>
    <property type="match status" value="1"/>
</dbReference>
<reference evidence="3 4" key="1">
    <citation type="submission" date="2017-02" db="EMBL/GenBank/DDBJ databases">
        <authorList>
            <person name="Peterson S.W."/>
        </authorList>
    </citation>
    <scope>NUCLEOTIDE SEQUENCE [LARGE SCALE GENOMIC DNA]</scope>
    <source>
        <strain evidence="3 4">CECT 9027</strain>
    </source>
</reference>
<dbReference type="InterPro" id="IPR016874">
    <property type="entry name" value="TcmP-like"/>
</dbReference>
<name>A0A1R4B883_9VIBR</name>
<dbReference type="PANTHER" id="PTHR43619">
    <property type="entry name" value="S-ADENOSYL-L-METHIONINE-DEPENDENT METHYLTRANSFERASE YKTD-RELATED"/>
    <property type="match status" value="1"/>
</dbReference>
<dbReference type="OrthoDB" id="9800233at2"/>
<evidence type="ECO:0000256" key="1">
    <source>
        <dbReference type="ARBA" id="ARBA00022603"/>
    </source>
</evidence>
<accession>A0A1R4B883</accession>
<dbReference type="Gene3D" id="3.40.50.150">
    <property type="entry name" value="Vaccinia Virus protein VP39"/>
    <property type="match status" value="1"/>
</dbReference>
<gene>
    <name evidence="3" type="ORF">VPAL9027_03129</name>
</gene>
<evidence type="ECO:0000256" key="2">
    <source>
        <dbReference type="ARBA" id="ARBA00022679"/>
    </source>
</evidence>
<dbReference type="GO" id="GO:0032259">
    <property type="term" value="P:methylation"/>
    <property type="evidence" value="ECO:0007669"/>
    <property type="project" value="UniProtKB-KW"/>
</dbReference>